<protein>
    <submittedName>
        <fullName evidence="1">Uncharacterized protein</fullName>
    </submittedName>
</protein>
<dbReference type="AlphaFoldDB" id="F8P0T5"/>
<name>F8P0T5_SERL9</name>
<organism>
    <name type="scientific">Serpula lacrymans var. lacrymans (strain S7.9)</name>
    <name type="common">Dry rot fungus</name>
    <dbReference type="NCBI Taxonomy" id="578457"/>
    <lineage>
        <taxon>Eukaryota</taxon>
        <taxon>Fungi</taxon>
        <taxon>Dikarya</taxon>
        <taxon>Basidiomycota</taxon>
        <taxon>Agaricomycotina</taxon>
        <taxon>Agaricomycetes</taxon>
        <taxon>Agaricomycetidae</taxon>
        <taxon>Boletales</taxon>
        <taxon>Coniophorineae</taxon>
        <taxon>Serpulaceae</taxon>
        <taxon>Serpula</taxon>
    </lineage>
</organism>
<sequence>MRRGATTLLKPEDVTAEADTVLDICCGSSRLNLKSKDNTAAHLRSASCAAVVLNPENDRERGRAAPA</sequence>
<dbReference type="HOGENOM" id="CLU_2814013_0_0_1"/>
<dbReference type="EMBL" id="GL945436">
    <property type="protein sequence ID" value="EGO22769.1"/>
    <property type="molecule type" value="Genomic_DNA"/>
</dbReference>
<dbReference type="GeneID" id="18819888"/>
<dbReference type="Proteomes" id="UP000008064">
    <property type="component" value="Unassembled WGS sequence"/>
</dbReference>
<accession>F8P0T5</accession>
<evidence type="ECO:0000313" key="1">
    <source>
        <dbReference type="EMBL" id="EGO22769.1"/>
    </source>
</evidence>
<reference evidence="1" key="1">
    <citation type="submission" date="2011-04" db="EMBL/GenBank/DDBJ databases">
        <title>Evolution of plant cell wall degrading machinery underlies the functional diversity of forest fungi.</title>
        <authorList>
            <consortium name="US DOE Joint Genome Institute (JGI-PGF)"/>
            <person name="Eastwood D.C."/>
            <person name="Floudas D."/>
            <person name="Binder M."/>
            <person name="Majcherczyk A."/>
            <person name="Schneider P."/>
            <person name="Aerts A."/>
            <person name="Asiegbu F.O."/>
            <person name="Baker S.E."/>
            <person name="Barry K."/>
            <person name="Bendiksby M."/>
            <person name="Blumentritt M."/>
            <person name="Coutinho P.M."/>
            <person name="Cullen D."/>
            <person name="Cullen D."/>
            <person name="Gathman A."/>
            <person name="Goodell B."/>
            <person name="Henrissat B."/>
            <person name="Ihrmark K."/>
            <person name="Kauserud H."/>
            <person name="Kohler A."/>
            <person name="LaButti K."/>
            <person name="Lapidus A."/>
            <person name="Lavin J.L."/>
            <person name="Lee Y.-H."/>
            <person name="Lindquist E."/>
            <person name="Lilly W."/>
            <person name="Lucas S."/>
            <person name="Morin E."/>
            <person name="Murat C."/>
            <person name="Oguiza J.A."/>
            <person name="Park J."/>
            <person name="Pisabarro A.G."/>
            <person name="Riley R."/>
            <person name="Rosling A."/>
            <person name="Salamov A."/>
            <person name="Schmidt O."/>
            <person name="Schmutz J."/>
            <person name="Skrede I."/>
            <person name="Stenlid J."/>
            <person name="Wiebenga A."/>
            <person name="Xie X."/>
            <person name="Kues U."/>
            <person name="Hibbett D.S."/>
            <person name="Hoffmeister D."/>
            <person name="Hogberg N."/>
            <person name="Martin F."/>
            <person name="Grigoriev I.V."/>
            <person name="Watkinson S.C."/>
        </authorList>
    </citation>
    <scope>NUCLEOTIDE SEQUENCE</scope>
    <source>
        <strain evidence="1">S7.9</strain>
    </source>
</reference>
<gene>
    <name evidence="1" type="ORF">SERLADRAFT_471171</name>
</gene>
<dbReference type="KEGG" id="sla:SERLADRAFT_471171"/>
<proteinExistence type="predicted"/>
<dbReference type="RefSeq" id="XP_007320009.1">
    <property type="nucleotide sequence ID" value="XM_007319947.1"/>
</dbReference>